<keyword evidence="3" id="KW-1185">Reference proteome</keyword>
<reference evidence="3" key="2">
    <citation type="submission" date="2008-08" db="EMBL/GenBank/DDBJ databases">
        <authorList>
            <consortium name="Diatom Consortium"/>
            <person name="Grigoriev I."/>
            <person name="Grimwood J."/>
            <person name="Kuo A."/>
            <person name="Otillar R.P."/>
            <person name="Salamov A."/>
            <person name="Detter J.C."/>
            <person name="Lindquist E."/>
            <person name="Shapiro H."/>
            <person name="Lucas S."/>
            <person name="Glavina del Rio T."/>
            <person name="Pitluck S."/>
            <person name="Rokhsar D."/>
            <person name="Bowler C."/>
        </authorList>
    </citation>
    <scope>GENOME REANNOTATION</scope>
    <source>
        <strain evidence="3">CCAP 1055/1</strain>
    </source>
</reference>
<dbReference type="InParanoid" id="B7S472"/>
<dbReference type="GeneID" id="7204845"/>
<dbReference type="EMBL" id="DS999284">
    <property type="protein sequence ID" value="EEC42586.1"/>
    <property type="molecule type" value="Genomic_DNA"/>
</dbReference>
<feature type="non-terminal residue" evidence="2">
    <location>
        <position position="1"/>
    </location>
</feature>
<dbReference type="eggNOG" id="KOG1432">
    <property type="taxonomic scope" value="Eukaryota"/>
</dbReference>
<dbReference type="PANTHER" id="PTHR32440:SF11">
    <property type="entry name" value="METALLOPHOSPHOESTERASE DOMAIN-CONTAINING PROTEIN"/>
    <property type="match status" value="1"/>
</dbReference>
<dbReference type="KEGG" id="pti:PHATRDRAFT_bd144"/>
<sequence length="343" mass="38301">FRILQLTDLHLGENAWEEWGPEQDRKTYQALSRIFIHEHPNTIDLVVLSGDQLTANNVDANATAYYQKLAFFFEQRSIPFAVIFGNHDDAPLERRHADGTVTIIPSMTSRQQLLQSLQSFSCSLTQSGPSSVPGVSNYVLNVFRDSSAATEGKELSPTLRLVFMDTGGGTLNQTLTKAHQHWFRNQVDLFVNVPHVIFQHIPTAEFQFFSPGFEVPSSHATDSAVACRGLHEDGIAPVTTDFGWLPYLYGSRLPVSLVAVGHNHGNDYCCPYPAKSSRDGLHLCFGRHSGYGGYGSWERGARVYEFSLPVNATSSYNHTFPDILSSLRWKTWVRLESGSMVNE</sequence>
<gene>
    <name evidence="2" type="ORF">PHATRDRAFT_bd144</name>
</gene>
<dbReference type="HOGENOM" id="CLU_019692_1_0_1"/>
<dbReference type="Proteomes" id="UP000000759">
    <property type="component" value="Unassembled WGS sequence"/>
</dbReference>
<dbReference type="SUPFAM" id="SSF56300">
    <property type="entry name" value="Metallo-dependent phosphatases"/>
    <property type="match status" value="1"/>
</dbReference>
<dbReference type="InterPro" id="IPR004843">
    <property type="entry name" value="Calcineurin-like_PHP"/>
</dbReference>
<dbReference type="OrthoDB" id="783096at2759"/>
<dbReference type="AlphaFoldDB" id="B7S472"/>
<dbReference type="CDD" id="cd07383">
    <property type="entry name" value="MPP_Dcr2"/>
    <property type="match status" value="1"/>
</dbReference>
<protein>
    <recommendedName>
        <fullName evidence="1">Calcineurin-like phosphoesterase domain-containing protein</fullName>
    </recommendedName>
</protein>
<dbReference type="Gene3D" id="3.60.21.10">
    <property type="match status" value="1"/>
</dbReference>
<evidence type="ECO:0000313" key="2">
    <source>
        <dbReference type="EMBL" id="EEC42586.1"/>
    </source>
</evidence>
<evidence type="ECO:0000259" key="1">
    <source>
        <dbReference type="Pfam" id="PF00149"/>
    </source>
</evidence>
<reference evidence="2 3" key="1">
    <citation type="journal article" date="2008" name="Nature">
        <title>The Phaeodactylum genome reveals the evolutionary history of diatom genomes.</title>
        <authorList>
            <person name="Bowler C."/>
            <person name="Allen A.E."/>
            <person name="Badger J.H."/>
            <person name="Grimwood J."/>
            <person name="Jabbari K."/>
            <person name="Kuo A."/>
            <person name="Maheswari U."/>
            <person name="Martens C."/>
            <person name="Maumus F."/>
            <person name="Otillar R.P."/>
            <person name="Rayko E."/>
            <person name="Salamov A."/>
            <person name="Vandepoele K."/>
            <person name="Beszteri B."/>
            <person name="Gruber A."/>
            <person name="Heijde M."/>
            <person name="Katinka M."/>
            <person name="Mock T."/>
            <person name="Valentin K."/>
            <person name="Verret F."/>
            <person name="Berges J.A."/>
            <person name="Brownlee C."/>
            <person name="Cadoret J.P."/>
            <person name="Chiovitti A."/>
            <person name="Choi C.J."/>
            <person name="Coesel S."/>
            <person name="De Martino A."/>
            <person name="Detter J.C."/>
            <person name="Durkin C."/>
            <person name="Falciatore A."/>
            <person name="Fournet J."/>
            <person name="Haruta M."/>
            <person name="Huysman M.J."/>
            <person name="Jenkins B.D."/>
            <person name="Jiroutova K."/>
            <person name="Jorgensen R.E."/>
            <person name="Joubert Y."/>
            <person name="Kaplan A."/>
            <person name="Kroger N."/>
            <person name="Kroth P.G."/>
            <person name="La Roche J."/>
            <person name="Lindquist E."/>
            <person name="Lommer M."/>
            <person name="Martin-Jezequel V."/>
            <person name="Lopez P.J."/>
            <person name="Lucas S."/>
            <person name="Mangogna M."/>
            <person name="McGinnis K."/>
            <person name="Medlin L.K."/>
            <person name="Montsant A."/>
            <person name="Oudot-Le Secq M.P."/>
            <person name="Napoli C."/>
            <person name="Obornik M."/>
            <person name="Parker M.S."/>
            <person name="Petit J.L."/>
            <person name="Porcel B.M."/>
            <person name="Poulsen N."/>
            <person name="Robison M."/>
            <person name="Rychlewski L."/>
            <person name="Rynearson T.A."/>
            <person name="Schmutz J."/>
            <person name="Shapiro H."/>
            <person name="Siaut M."/>
            <person name="Stanley M."/>
            <person name="Sussman M.R."/>
            <person name="Taylor A.R."/>
            <person name="Vardi A."/>
            <person name="von Dassow P."/>
            <person name="Vyverman W."/>
            <person name="Willis A."/>
            <person name="Wyrwicz L.S."/>
            <person name="Rokhsar D.S."/>
            <person name="Weissenbach J."/>
            <person name="Armbrust E.V."/>
            <person name="Green B.R."/>
            <person name="Van de Peer Y."/>
            <person name="Grigoriev I.V."/>
        </authorList>
    </citation>
    <scope>NUCLEOTIDE SEQUENCE [LARGE SCALE GENOMIC DNA]</scope>
    <source>
        <strain evidence="2 3">CCAP 1055/1</strain>
    </source>
</reference>
<name>B7S472_PHATC</name>
<proteinExistence type="predicted"/>
<dbReference type="InterPro" id="IPR029052">
    <property type="entry name" value="Metallo-depent_PP-like"/>
</dbReference>
<feature type="domain" description="Calcineurin-like phosphoesterase" evidence="1">
    <location>
        <begin position="1"/>
        <end position="214"/>
    </location>
</feature>
<dbReference type="GO" id="GO:0016788">
    <property type="term" value="F:hydrolase activity, acting on ester bonds"/>
    <property type="evidence" value="ECO:0007669"/>
    <property type="project" value="TreeGrafter"/>
</dbReference>
<evidence type="ECO:0000313" key="3">
    <source>
        <dbReference type="Proteomes" id="UP000000759"/>
    </source>
</evidence>
<dbReference type="Pfam" id="PF00149">
    <property type="entry name" value="Metallophos"/>
    <property type="match status" value="1"/>
</dbReference>
<dbReference type="PANTHER" id="PTHR32440">
    <property type="entry name" value="PHOSPHATASE DCR2-RELATED-RELATED"/>
    <property type="match status" value="1"/>
</dbReference>
<organism evidence="2 3">
    <name type="scientific">Phaeodactylum tricornutum (strain CCAP 1055/1)</name>
    <dbReference type="NCBI Taxonomy" id="556484"/>
    <lineage>
        <taxon>Eukaryota</taxon>
        <taxon>Sar</taxon>
        <taxon>Stramenopiles</taxon>
        <taxon>Ochrophyta</taxon>
        <taxon>Bacillariophyta</taxon>
        <taxon>Bacillariophyceae</taxon>
        <taxon>Bacillariophycidae</taxon>
        <taxon>Naviculales</taxon>
        <taxon>Phaeodactylaceae</taxon>
        <taxon>Phaeodactylum</taxon>
    </lineage>
</organism>
<accession>B7S472</accession>
<dbReference type="PaxDb" id="2850-Phatrdraft144"/>
<dbReference type="GO" id="GO:0005737">
    <property type="term" value="C:cytoplasm"/>
    <property type="evidence" value="ECO:0007669"/>
    <property type="project" value="TreeGrafter"/>
</dbReference>
<feature type="non-terminal residue" evidence="2">
    <location>
        <position position="343"/>
    </location>
</feature>
<dbReference type="RefSeq" id="XP_002176350.1">
    <property type="nucleotide sequence ID" value="XM_002176314.1"/>
</dbReference>